<dbReference type="GO" id="GO:0005524">
    <property type="term" value="F:ATP binding"/>
    <property type="evidence" value="ECO:0007669"/>
    <property type="project" value="UniProtKB-UniRule"/>
</dbReference>
<dbReference type="FunFam" id="2.70.150.10:FF:000002">
    <property type="entry name" value="Copper-transporting ATPase 1, putative"/>
    <property type="match status" value="1"/>
</dbReference>
<keyword evidence="19 22" id="KW-0472">Membrane</keyword>
<evidence type="ECO:0000256" key="5">
    <source>
        <dbReference type="ARBA" id="ARBA00022448"/>
    </source>
</evidence>
<keyword evidence="9 22" id="KW-0479">Metal-binding</keyword>
<dbReference type="SUPFAM" id="SSF81665">
    <property type="entry name" value="Calcium ATPase, transmembrane domain M"/>
    <property type="match status" value="1"/>
</dbReference>
<evidence type="ECO:0000256" key="20">
    <source>
        <dbReference type="ARBA" id="ARBA00029719"/>
    </source>
</evidence>
<evidence type="ECO:0000256" key="21">
    <source>
        <dbReference type="ARBA" id="ARBA00049289"/>
    </source>
</evidence>
<keyword evidence="10" id="KW-0677">Repeat</keyword>
<comment type="subcellular location">
    <subcellularLocation>
        <location evidence="1">Cell membrane</location>
        <topology evidence="1">Multi-pass membrane protein</topology>
    </subcellularLocation>
</comment>
<dbReference type="PANTHER" id="PTHR43520">
    <property type="entry name" value="ATP7, ISOFORM B"/>
    <property type="match status" value="1"/>
</dbReference>
<evidence type="ECO:0000256" key="4">
    <source>
        <dbReference type="ARBA" id="ARBA00015102"/>
    </source>
</evidence>
<evidence type="ECO:0000313" key="25">
    <source>
        <dbReference type="Proteomes" id="UP000181884"/>
    </source>
</evidence>
<dbReference type="Pfam" id="PF00122">
    <property type="entry name" value="E1-E2_ATPase"/>
    <property type="match status" value="1"/>
</dbReference>
<comment type="similarity">
    <text evidence="2 22">Belongs to the cation transport ATPase (P-type) (TC 3.A.3) family. Type IB subfamily.</text>
</comment>
<dbReference type="CDD" id="cd02094">
    <property type="entry name" value="P-type_ATPase_Cu-like"/>
    <property type="match status" value="1"/>
</dbReference>
<evidence type="ECO:0000256" key="7">
    <source>
        <dbReference type="ARBA" id="ARBA00022553"/>
    </source>
</evidence>
<keyword evidence="12" id="KW-0187">Copper transport</keyword>
<evidence type="ECO:0000256" key="13">
    <source>
        <dbReference type="ARBA" id="ARBA00022840"/>
    </source>
</evidence>
<feature type="transmembrane region" description="Helical" evidence="22">
    <location>
        <begin position="165"/>
        <end position="185"/>
    </location>
</feature>
<feature type="transmembrane region" description="Helical" evidence="22">
    <location>
        <begin position="372"/>
        <end position="391"/>
    </location>
</feature>
<evidence type="ECO:0000256" key="12">
    <source>
        <dbReference type="ARBA" id="ARBA00022796"/>
    </source>
</evidence>
<keyword evidence="11 22" id="KW-0547">Nucleotide-binding</keyword>
<dbReference type="Gene3D" id="2.70.150.10">
    <property type="entry name" value="Calcium-transporting ATPase, cytoplasmic transduction domain A"/>
    <property type="match status" value="1"/>
</dbReference>
<dbReference type="GO" id="GO:0005886">
    <property type="term" value="C:plasma membrane"/>
    <property type="evidence" value="ECO:0007669"/>
    <property type="project" value="UniProtKB-SubCell"/>
</dbReference>
<dbReference type="PROSITE" id="PS01047">
    <property type="entry name" value="HMA_1"/>
    <property type="match status" value="1"/>
</dbReference>
<dbReference type="InterPro" id="IPR008250">
    <property type="entry name" value="ATPase_P-typ_transduc_dom_A_sf"/>
</dbReference>
<dbReference type="InterPro" id="IPR023299">
    <property type="entry name" value="ATPase_P-typ_cyto_dom_N"/>
</dbReference>
<evidence type="ECO:0000256" key="11">
    <source>
        <dbReference type="ARBA" id="ARBA00022741"/>
    </source>
</evidence>
<dbReference type="PRINTS" id="PR00119">
    <property type="entry name" value="CATATPASE"/>
</dbReference>
<keyword evidence="6 22" id="KW-1003">Cell membrane</keyword>
<keyword evidence="5" id="KW-0813">Transport</keyword>
<dbReference type="InterPro" id="IPR023214">
    <property type="entry name" value="HAD_sf"/>
</dbReference>
<dbReference type="Proteomes" id="UP000181884">
    <property type="component" value="Unassembled WGS sequence"/>
</dbReference>
<keyword evidence="13 22" id="KW-0067">ATP-binding</keyword>
<dbReference type="InterPro" id="IPR023298">
    <property type="entry name" value="ATPase_P-typ_TM_dom_sf"/>
</dbReference>
<comment type="catalytic activity">
    <reaction evidence="21">
        <text>Cu(+)(in) + ATP + H2O = Cu(+)(out) + ADP + phosphate + H(+)</text>
        <dbReference type="Rhea" id="RHEA:25792"/>
        <dbReference type="ChEBI" id="CHEBI:15377"/>
        <dbReference type="ChEBI" id="CHEBI:15378"/>
        <dbReference type="ChEBI" id="CHEBI:30616"/>
        <dbReference type="ChEBI" id="CHEBI:43474"/>
        <dbReference type="ChEBI" id="CHEBI:49552"/>
        <dbReference type="ChEBI" id="CHEBI:456216"/>
        <dbReference type="EC" id="7.2.2.8"/>
    </reaction>
</comment>
<dbReference type="AlphaFoldDB" id="A0A1L8RJB1"/>
<evidence type="ECO:0000256" key="2">
    <source>
        <dbReference type="ARBA" id="ARBA00006024"/>
    </source>
</evidence>
<feature type="transmembrane region" description="Helical" evidence="22">
    <location>
        <begin position="343"/>
        <end position="366"/>
    </location>
</feature>
<dbReference type="NCBIfam" id="TIGR01494">
    <property type="entry name" value="ATPase_P-type"/>
    <property type="match status" value="1"/>
</dbReference>
<dbReference type="SUPFAM" id="SSF56784">
    <property type="entry name" value="HAD-like"/>
    <property type="match status" value="1"/>
</dbReference>
<keyword evidence="16 22" id="KW-1133">Transmembrane helix</keyword>
<evidence type="ECO:0000256" key="14">
    <source>
        <dbReference type="ARBA" id="ARBA00022842"/>
    </source>
</evidence>
<keyword evidence="17" id="KW-0186">Copper</keyword>
<evidence type="ECO:0000256" key="8">
    <source>
        <dbReference type="ARBA" id="ARBA00022692"/>
    </source>
</evidence>
<feature type="transmembrane region" description="Helical" evidence="22">
    <location>
        <begin position="98"/>
        <end position="119"/>
    </location>
</feature>
<dbReference type="InterPro" id="IPR044492">
    <property type="entry name" value="P_typ_ATPase_HD_dom"/>
</dbReference>
<dbReference type="SUPFAM" id="SSF81653">
    <property type="entry name" value="Calcium ATPase, transduction domain A"/>
    <property type="match status" value="1"/>
</dbReference>
<dbReference type="CDD" id="cd00371">
    <property type="entry name" value="HMA"/>
    <property type="match status" value="1"/>
</dbReference>
<dbReference type="InterPro" id="IPR001757">
    <property type="entry name" value="P_typ_ATPase"/>
</dbReference>
<dbReference type="SFLD" id="SFLDS00003">
    <property type="entry name" value="Haloacid_Dehalogenase"/>
    <property type="match status" value="1"/>
</dbReference>
<dbReference type="FunFam" id="3.30.70.100:FF:000005">
    <property type="entry name" value="Copper-exporting P-type ATPase A"/>
    <property type="match status" value="1"/>
</dbReference>
<dbReference type="InterPro" id="IPR036163">
    <property type="entry name" value="HMA_dom_sf"/>
</dbReference>
<dbReference type="GO" id="GO:0016887">
    <property type="term" value="F:ATP hydrolysis activity"/>
    <property type="evidence" value="ECO:0007669"/>
    <property type="project" value="InterPro"/>
</dbReference>
<dbReference type="SUPFAM" id="SSF55008">
    <property type="entry name" value="HMA, heavy metal-associated domain"/>
    <property type="match status" value="1"/>
</dbReference>
<dbReference type="FunFam" id="3.40.50.1000:FF:000144">
    <property type="entry name" value="copper-transporting ATPase 1 isoform X2"/>
    <property type="match status" value="1"/>
</dbReference>
<feature type="domain" description="HMA" evidence="23">
    <location>
        <begin position="7"/>
        <end position="73"/>
    </location>
</feature>
<name>A0A1L8RJB1_9ENTE</name>
<keyword evidence="14" id="KW-0460">Magnesium</keyword>
<protein>
    <recommendedName>
        <fullName evidence="4">Copper-exporting P-type ATPase</fullName>
        <ecNumber evidence="3">7.2.2.8</ecNumber>
    </recommendedName>
    <alternativeName>
        <fullName evidence="20">Copper-exporting P-type ATPase A</fullName>
    </alternativeName>
</protein>
<evidence type="ECO:0000256" key="22">
    <source>
        <dbReference type="RuleBase" id="RU362081"/>
    </source>
</evidence>
<feature type="transmembrane region" description="Helical" evidence="22">
    <location>
        <begin position="125"/>
        <end position="144"/>
    </location>
</feature>
<dbReference type="GO" id="GO:0005507">
    <property type="term" value="F:copper ion binding"/>
    <property type="evidence" value="ECO:0007669"/>
    <property type="project" value="TreeGrafter"/>
</dbReference>
<dbReference type="RefSeq" id="WP_067391349.1">
    <property type="nucleotide sequence ID" value="NZ_JXKH01000001.1"/>
</dbReference>
<keyword evidence="8 22" id="KW-0812">Transmembrane</keyword>
<dbReference type="NCBIfam" id="TIGR01511">
    <property type="entry name" value="ATPase-IB1_Cu"/>
    <property type="match status" value="1"/>
</dbReference>
<dbReference type="InterPro" id="IPR006121">
    <property type="entry name" value="HMA_dom"/>
</dbReference>
<comment type="caution">
    <text evidence="24">The sequence shown here is derived from an EMBL/GenBank/DDBJ whole genome shotgun (WGS) entry which is preliminary data.</text>
</comment>
<organism evidence="24 25">
    <name type="scientific">Enterococcus canis</name>
    <dbReference type="NCBI Taxonomy" id="214095"/>
    <lineage>
        <taxon>Bacteria</taxon>
        <taxon>Bacillati</taxon>
        <taxon>Bacillota</taxon>
        <taxon>Bacilli</taxon>
        <taxon>Lactobacillales</taxon>
        <taxon>Enterococcaceae</taxon>
        <taxon>Enterococcus</taxon>
    </lineage>
</organism>
<evidence type="ECO:0000313" key="24">
    <source>
        <dbReference type="EMBL" id="OJG19846.1"/>
    </source>
</evidence>
<dbReference type="InterPro" id="IPR018303">
    <property type="entry name" value="ATPase_P-typ_P_site"/>
</dbReference>
<dbReference type="GO" id="GO:0140581">
    <property type="term" value="F:P-type monovalent copper transporter activity"/>
    <property type="evidence" value="ECO:0007669"/>
    <property type="project" value="UniProtKB-EC"/>
</dbReference>
<evidence type="ECO:0000256" key="16">
    <source>
        <dbReference type="ARBA" id="ARBA00022989"/>
    </source>
</evidence>
<evidence type="ECO:0000256" key="17">
    <source>
        <dbReference type="ARBA" id="ARBA00023008"/>
    </source>
</evidence>
<gene>
    <name evidence="24" type="ORF">RU97_GL000079</name>
</gene>
<dbReference type="PANTHER" id="PTHR43520:SF8">
    <property type="entry name" value="P-TYPE CU(+) TRANSPORTER"/>
    <property type="match status" value="1"/>
</dbReference>
<feature type="transmembrane region" description="Helical" evidence="22">
    <location>
        <begin position="191"/>
        <end position="209"/>
    </location>
</feature>
<dbReference type="NCBIfam" id="TIGR01525">
    <property type="entry name" value="ATPase-IB_hvy"/>
    <property type="match status" value="1"/>
</dbReference>
<dbReference type="Pfam" id="PF00702">
    <property type="entry name" value="Hydrolase"/>
    <property type="match status" value="1"/>
</dbReference>
<dbReference type="PRINTS" id="PR00942">
    <property type="entry name" value="CUATPASEI"/>
</dbReference>
<keyword evidence="15" id="KW-1278">Translocase</keyword>
<sequence>MAENTSSMETFVITGMTCANCSARVEKELNHQPGVTTANVNLATERATVQFDPATTSADDLMQSVQKIGYGALLYDEAHKQSIKEAKERELYKMKRDLIVSAVLTAPMMISMIGMLLGFHNDVFHFFHLPLVQLLLTIPVQFGVGQRYYRGAYHAIKTGAPNMDVLVALGTTAAFVLSVLNGFILNEPTHLYFESSAMIITLILLGKFLEQKAKAHTGNAIKQLMQLRAKTSLVWDGENFSQQDIELVQVGDRLLVKPGEQVPVDGVILKGQAAFDESMLTGESLPVEKGLEATIFGGTVATNGTIEMTATQVGSGTVLAKIIQMVEDAQGSKAPIQQIADKISAIFVPAVLIAAVATILLTGLITGDWQTAMIHGVAVLVIACPCALGLATPTAIMVGTGLGAKNGILIKSGVALEKAAHITSIILDKTGTITLGRPEVTDFVGDESTLAKLSALESRSDHPLAKAITHYHPAAYLEVADFQLIPGGGVQGTIAEETLLVGNRHLMNQAGISIAAAETTAADWEASGKTVLFFADLTSHQLLAYLAISDAVKETSKEAISQLKQQGIKVYMLTGDHQKTAEAIGQQVGLSKETIFAGVLPEDKADYVAKLQQQGEVVAMVGDGINDAPALALAEIGIAMGTGSDVAMETAEVTIMNGELTKVPQMIRLSATTLRKIKQNLFWAFLYNTIGIPFAALGFLSPIVAGGAMAFSSVSVLLNSLSLNRKKI</sequence>
<evidence type="ECO:0000256" key="6">
    <source>
        <dbReference type="ARBA" id="ARBA00022475"/>
    </source>
</evidence>
<accession>A0A1L8RJB1</accession>
<keyword evidence="18" id="KW-0406">Ion transport</keyword>
<evidence type="ECO:0000259" key="23">
    <source>
        <dbReference type="PROSITE" id="PS50846"/>
    </source>
</evidence>
<dbReference type="EMBL" id="JXKH01000001">
    <property type="protein sequence ID" value="OJG19846.1"/>
    <property type="molecule type" value="Genomic_DNA"/>
</dbReference>
<dbReference type="PRINTS" id="PR00943">
    <property type="entry name" value="CUATPASE"/>
</dbReference>
<dbReference type="InterPro" id="IPR036412">
    <property type="entry name" value="HAD-like_sf"/>
</dbReference>
<dbReference type="Pfam" id="PF00403">
    <property type="entry name" value="HMA"/>
    <property type="match status" value="1"/>
</dbReference>
<evidence type="ECO:0000256" key="9">
    <source>
        <dbReference type="ARBA" id="ARBA00022723"/>
    </source>
</evidence>
<feature type="transmembrane region" description="Helical" evidence="22">
    <location>
        <begin position="703"/>
        <end position="723"/>
    </location>
</feature>
<dbReference type="InterPro" id="IPR027256">
    <property type="entry name" value="P-typ_ATPase_IB"/>
</dbReference>
<dbReference type="STRING" id="214095.RU97_GL000079"/>
<reference evidence="24 25" key="1">
    <citation type="submission" date="2014-12" db="EMBL/GenBank/DDBJ databases">
        <title>Draft genome sequences of 29 type strains of Enterococci.</title>
        <authorList>
            <person name="Zhong Z."/>
            <person name="Sun Z."/>
            <person name="Liu W."/>
            <person name="Zhang W."/>
            <person name="Zhang H."/>
        </authorList>
    </citation>
    <scope>NUCLEOTIDE SEQUENCE [LARGE SCALE GENOMIC DNA]</scope>
    <source>
        <strain evidence="24 25">DSM 17029</strain>
    </source>
</reference>
<dbReference type="PROSITE" id="PS50846">
    <property type="entry name" value="HMA_2"/>
    <property type="match status" value="1"/>
</dbReference>
<dbReference type="GO" id="GO:0043682">
    <property type="term" value="F:P-type divalent copper transporter activity"/>
    <property type="evidence" value="ECO:0007669"/>
    <property type="project" value="TreeGrafter"/>
</dbReference>
<evidence type="ECO:0000256" key="15">
    <source>
        <dbReference type="ARBA" id="ARBA00022967"/>
    </source>
</evidence>
<evidence type="ECO:0000256" key="19">
    <source>
        <dbReference type="ARBA" id="ARBA00023136"/>
    </source>
</evidence>
<dbReference type="InterPro" id="IPR017969">
    <property type="entry name" value="Heavy-metal-associated_CS"/>
</dbReference>
<keyword evidence="25" id="KW-1185">Reference proteome</keyword>
<dbReference type="Gene3D" id="3.40.1110.10">
    <property type="entry name" value="Calcium-transporting ATPase, cytoplasmic domain N"/>
    <property type="match status" value="1"/>
</dbReference>
<feature type="transmembrane region" description="Helical" evidence="22">
    <location>
        <begin position="680"/>
        <end position="697"/>
    </location>
</feature>
<dbReference type="InterPro" id="IPR059000">
    <property type="entry name" value="ATPase_P-type_domA"/>
</dbReference>
<proteinExistence type="inferred from homology"/>
<dbReference type="SFLD" id="SFLDG00002">
    <property type="entry name" value="C1.7:_P-type_atpase_like"/>
    <property type="match status" value="1"/>
</dbReference>
<dbReference type="PROSITE" id="PS00154">
    <property type="entry name" value="ATPASE_E1_E2"/>
    <property type="match status" value="1"/>
</dbReference>
<keyword evidence="7" id="KW-0597">Phosphoprotein</keyword>
<dbReference type="Gene3D" id="3.30.70.100">
    <property type="match status" value="1"/>
</dbReference>
<evidence type="ECO:0000256" key="3">
    <source>
        <dbReference type="ARBA" id="ARBA00012517"/>
    </source>
</evidence>
<dbReference type="Gene3D" id="3.40.50.1000">
    <property type="entry name" value="HAD superfamily/HAD-like"/>
    <property type="match status" value="1"/>
</dbReference>
<evidence type="ECO:0000256" key="18">
    <source>
        <dbReference type="ARBA" id="ARBA00023065"/>
    </source>
</evidence>
<evidence type="ECO:0000256" key="10">
    <source>
        <dbReference type="ARBA" id="ARBA00022737"/>
    </source>
</evidence>
<evidence type="ECO:0000256" key="1">
    <source>
        <dbReference type="ARBA" id="ARBA00004651"/>
    </source>
</evidence>
<dbReference type="GO" id="GO:0055070">
    <property type="term" value="P:copper ion homeostasis"/>
    <property type="evidence" value="ECO:0007669"/>
    <property type="project" value="TreeGrafter"/>
</dbReference>
<dbReference type="EC" id="7.2.2.8" evidence="3"/>
<dbReference type="SFLD" id="SFLDF00027">
    <property type="entry name" value="p-type_atpase"/>
    <property type="match status" value="1"/>
</dbReference>